<comment type="similarity">
    <text evidence="12">Belongs to the carbohydrate kinase PfkB family. Ribokinase subfamily.</text>
</comment>
<comment type="cofactor">
    <cofactor evidence="12">
        <name>Mg(2+)</name>
        <dbReference type="ChEBI" id="CHEBI:18420"/>
    </cofactor>
    <text evidence="12">Requires a divalent cation, most likely magnesium in vivo, as an electrophilic catalyst to aid phosphoryl group transfer. It is the chelate of the metal and the nucleotide that is the actual substrate.</text>
</comment>
<dbReference type="UniPathway" id="UPA00916">
    <property type="reaction ID" value="UER00889"/>
</dbReference>
<dbReference type="InterPro" id="IPR029056">
    <property type="entry name" value="Ribokinase-like"/>
</dbReference>
<sequence length="287" mass="28763">MKAASVLVVGSVNLDIVATAPTLPRPGETVIGATLQRHPGGKGANQALALARLGAEVRLWARVGDDAFADEALALLEAEGVDLTGVTRLPGATTGVALIGVDGAGENQILVASGANALPTPGDLPAGIDRALLCQLECPLDVVAAAVRRAEGFVALNLAPFAALPQDCLERADLVVVNQIEAEALGAAAARIGGALAVTLGAAGAQLFRRGSLTAQAQPPRVEPVDATGAGDVFTAALVVALLEGRSDSEALRFACVAAALSTTRPGAQPACPRRQDVEALLSGEGS</sequence>
<dbReference type="OrthoDB" id="9775849at2"/>
<comment type="subunit">
    <text evidence="12">Homodimer.</text>
</comment>
<dbReference type="Proteomes" id="UP000247763">
    <property type="component" value="Chromosome"/>
</dbReference>
<dbReference type="GO" id="GO:0005829">
    <property type="term" value="C:cytosol"/>
    <property type="evidence" value="ECO:0007669"/>
    <property type="project" value="TreeGrafter"/>
</dbReference>
<proteinExistence type="inferred from homology"/>
<comment type="catalytic activity">
    <reaction evidence="12">
        <text>D-ribose + ATP = D-ribose 5-phosphate + ADP + H(+)</text>
        <dbReference type="Rhea" id="RHEA:13697"/>
        <dbReference type="ChEBI" id="CHEBI:15378"/>
        <dbReference type="ChEBI" id="CHEBI:30616"/>
        <dbReference type="ChEBI" id="CHEBI:47013"/>
        <dbReference type="ChEBI" id="CHEBI:78346"/>
        <dbReference type="ChEBI" id="CHEBI:456216"/>
        <dbReference type="EC" id="2.7.1.15"/>
    </reaction>
</comment>
<feature type="binding site" evidence="12">
    <location>
        <position position="262"/>
    </location>
    <ligand>
        <name>K(+)</name>
        <dbReference type="ChEBI" id="CHEBI:29103"/>
    </ligand>
</feature>
<dbReference type="EC" id="2.7.1.15" evidence="2 12"/>
<keyword evidence="11 12" id="KW-0119">Carbohydrate metabolism</keyword>
<dbReference type="RefSeq" id="WP_110449873.1">
    <property type="nucleotide sequence ID" value="NZ_CP029479.1"/>
</dbReference>
<evidence type="ECO:0000313" key="15">
    <source>
        <dbReference type="Proteomes" id="UP000247763"/>
    </source>
</evidence>
<feature type="binding site" evidence="12">
    <location>
        <position position="232"/>
    </location>
    <ligand>
        <name>substrate</name>
    </ligand>
</feature>
<evidence type="ECO:0000256" key="7">
    <source>
        <dbReference type="ARBA" id="ARBA00022777"/>
    </source>
</evidence>
<dbReference type="PRINTS" id="PR00990">
    <property type="entry name" value="RIBOKINASE"/>
</dbReference>
<dbReference type="PANTHER" id="PTHR10584">
    <property type="entry name" value="SUGAR KINASE"/>
    <property type="match status" value="1"/>
</dbReference>
<evidence type="ECO:0000256" key="6">
    <source>
        <dbReference type="ARBA" id="ARBA00022741"/>
    </source>
</evidence>
<dbReference type="GO" id="GO:0004747">
    <property type="term" value="F:ribokinase activity"/>
    <property type="evidence" value="ECO:0007669"/>
    <property type="project" value="UniProtKB-UniRule"/>
</dbReference>
<keyword evidence="5 12" id="KW-0479">Metal-binding</keyword>
<dbReference type="InterPro" id="IPR002139">
    <property type="entry name" value="Ribo/fructo_kinase"/>
</dbReference>
<dbReference type="CDD" id="cd01174">
    <property type="entry name" value="ribokinase"/>
    <property type="match status" value="1"/>
</dbReference>
<comment type="pathway">
    <text evidence="12">Carbohydrate metabolism; D-ribose degradation; D-ribose 5-phosphate from beta-D-ribopyranose: step 2/2.</text>
</comment>
<dbReference type="Gene3D" id="3.40.1190.20">
    <property type="match status" value="1"/>
</dbReference>
<evidence type="ECO:0000259" key="13">
    <source>
        <dbReference type="Pfam" id="PF00294"/>
    </source>
</evidence>
<dbReference type="PANTHER" id="PTHR10584:SF166">
    <property type="entry name" value="RIBOKINASE"/>
    <property type="match status" value="1"/>
</dbReference>
<keyword evidence="4 12" id="KW-0808">Transferase</keyword>
<dbReference type="KEGG" id="phb:HYN04_05730"/>
<evidence type="ECO:0000256" key="2">
    <source>
        <dbReference type="ARBA" id="ARBA00012035"/>
    </source>
</evidence>
<feature type="binding site" evidence="12">
    <location>
        <begin position="231"/>
        <end position="232"/>
    </location>
    <ligand>
        <name>ATP</name>
        <dbReference type="ChEBI" id="CHEBI:30616"/>
    </ligand>
</feature>
<organism evidence="14 15">
    <name type="scientific">Phenylobacterium parvum</name>
    <dbReference type="NCBI Taxonomy" id="2201350"/>
    <lineage>
        <taxon>Bacteria</taxon>
        <taxon>Pseudomonadati</taxon>
        <taxon>Pseudomonadota</taxon>
        <taxon>Alphaproteobacteria</taxon>
        <taxon>Caulobacterales</taxon>
        <taxon>Caulobacteraceae</taxon>
        <taxon>Phenylobacterium</taxon>
    </lineage>
</organism>
<evidence type="ECO:0000256" key="10">
    <source>
        <dbReference type="ARBA" id="ARBA00022958"/>
    </source>
</evidence>
<dbReference type="GO" id="GO:0046872">
    <property type="term" value="F:metal ion binding"/>
    <property type="evidence" value="ECO:0007669"/>
    <property type="project" value="UniProtKB-KW"/>
</dbReference>
<protein>
    <recommendedName>
        <fullName evidence="3 12">Ribokinase</fullName>
        <shortName evidence="12">RK</shortName>
        <ecNumber evidence="2 12">2.7.1.15</ecNumber>
    </recommendedName>
</protein>
<comment type="caution">
    <text evidence="12">Lacks conserved residue(s) required for the propagation of feature annotation.</text>
</comment>
<dbReference type="AlphaFoldDB" id="A0A2Z3HSY4"/>
<keyword evidence="6 12" id="KW-0547">Nucleotide-binding</keyword>
<keyword evidence="15" id="KW-1185">Reference proteome</keyword>
<accession>A0A2Z3HSY4</accession>
<dbReference type="GO" id="GO:0019303">
    <property type="term" value="P:D-ribose catabolic process"/>
    <property type="evidence" value="ECO:0007669"/>
    <property type="project" value="UniProtKB-UniRule"/>
</dbReference>
<dbReference type="EMBL" id="CP029479">
    <property type="protein sequence ID" value="AWM77306.1"/>
    <property type="molecule type" value="Genomic_DNA"/>
</dbReference>
<comment type="subcellular location">
    <subcellularLocation>
        <location evidence="12">Cytoplasm</location>
    </subcellularLocation>
</comment>
<evidence type="ECO:0000256" key="4">
    <source>
        <dbReference type="ARBA" id="ARBA00022679"/>
    </source>
</evidence>
<comment type="activity regulation">
    <text evidence="12">Activated by a monovalent cation that binds near, but not in, the active site. The most likely occupant of the site in vivo is potassium. Ion binding induces a conformational change that may alter substrate affinity.</text>
</comment>
<reference evidence="15" key="1">
    <citation type="submission" date="2018-05" db="EMBL/GenBank/DDBJ databases">
        <title>Genome sequencing of Phenylobacterium sp. HYN0004.</title>
        <authorList>
            <person name="Yi H."/>
            <person name="Baek C."/>
        </authorList>
    </citation>
    <scope>NUCLEOTIDE SEQUENCE [LARGE SCALE GENOMIC DNA]</scope>
    <source>
        <strain evidence="15">HYN0004</strain>
    </source>
</reference>
<keyword evidence="7 12" id="KW-0418">Kinase</keyword>
<evidence type="ECO:0000256" key="8">
    <source>
        <dbReference type="ARBA" id="ARBA00022840"/>
    </source>
</evidence>
<comment type="function">
    <text evidence="12">Catalyzes the phosphorylation of ribose at O-5 in a reaction requiring ATP and magnesium. The resulting D-ribose-5-phosphate can then be used either for sythesis of nucleotides, histidine, and tryptophan, or as a component of the pentose phosphate pathway.</text>
</comment>
<keyword evidence="9 12" id="KW-0460">Magnesium</keyword>
<feature type="binding site" evidence="12">
    <location>
        <begin position="13"/>
        <end position="15"/>
    </location>
    <ligand>
        <name>substrate</name>
    </ligand>
</feature>
<feature type="active site" description="Proton acceptor" evidence="12">
    <location>
        <position position="232"/>
    </location>
</feature>
<comment type="similarity">
    <text evidence="1">Belongs to the carbohydrate kinase pfkB family.</text>
</comment>
<feature type="binding site" evidence="12">
    <location>
        <position position="226"/>
    </location>
    <ligand>
        <name>K(+)</name>
        <dbReference type="ChEBI" id="CHEBI:29103"/>
    </ligand>
</feature>
<feature type="binding site" evidence="12">
    <location>
        <position position="178"/>
    </location>
    <ligand>
        <name>ATP</name>
        <dbReference type="ChEBI" id="CHEBI:30616"/>
    </ligand>
</feature>
<feature type="binding site" evidence="12">
    <location>
        <begin position="199"/>
        <end position="204"/>
    </location>
    <ligand>
        <name>ATP</name>
        <dbReference type="ChEBI" id="CHEBI:30616"/>
    </ligand>
</feature>
<evidence type="ECO:0000256" key="11">
    <source>
        <dbReference type="ARBA" id="ARBA00023277"/>
    </source>
</evidence>
<evidence type="ECO:0000256" key="3">
    <source>
        <dbReference type="ARBA" id="ARBA00016943"/>
    </source>
</evidence>
<dbReference type="SUPFAM" id="SSF53613">
    <property type="entry name" value="Ribokinase-like"/>
    <property type="match status" value="1"/>
</dbReference>
<dbReference type="PROSITE" id="PS00583">
    <property type="entry name" value="PFKB_KINASES_1"/>
    <property type="match status" value="1"/>
</dbReference>
<feature type="binding site" evidence="12">
    <location>
        <position position="267"/>
    </location>
    <ligand>
        <name>K(+)</name>
        <dbReference type="ChEBI" id="CHEBI:29103"/>
    </ligand>
</feature>
<evidence type="ECO:0000313" key="14">
    <source>
        <dbReference type="EMBL" id="AWM77306.1"/>
    </source>
</evidence>
<evidence type="ECO:0000256" key="5">
    <source>
        <dbReference type="ARBA" id="ARBA00022723"/>
    </source>
</evidence>
<dbReference type="Pfam" id="PF00294">
    <property type="entry name" value="PfkB"/>
    <property type="match status" value="1"/>
</dbReference>
<evidence type="ECO:0000256" key="9">
    <source>
        <dbReference type="ARBA" id="ARBA00022842"/>
    </source>
</evidence>
<evidence type="ECO:0000256" key="1">
    <source>
        <dbReference type="ARBA" id="ARBA00005380"/>
    </source>
</evidence>
<dbReference type="HAMAP" id="MF_01987">
    <property type="entry name" value="Ribokinase"/>
    <property type="match status" value="1"/>
</dbReference>
<dbReference type="InterPro" id="IPR002173">
    <property type="entry name" value="Carboh/pur_kinase_PfkB_CS"/>
</dbReference>
<feature type="domain" description="Carbohydrate kinase PfkB" evidence="13">
    <location>
        <begin position="4"/>
        <end position="271"/>
    </location>
</feature>
<dbReference type="GO" id="GO:0005524">
    <property type="term" value="F:ATP binding"/>
    <property type="evidence" value="ECO:0007669"/>
    <property type="project" value="UniProtKB-UniRule"/>
</dbReference>
<keyword evidence="12" id="KW-0963">Cytoplasm</keyword>
<feature type="binding site" evidence="12">
    <location>
        <begin position="41"/>
        <end position="45"/>
    </location>
    <ligand>
        <name>substrate</name>
    </ligand>
</feature>
<dbReference type="InterPro" id="IPR011877">
    <property type="entry name" value="Ribokinase"/>
</dbReference>
<keyword evidence="8 12" id="KW-0067">ATP-binding</keyword>
<dbReference type="InterPro" id="IPR011611">
    <property type="entry name" value="PfkB_dom"/>
</dbReference>
<feature type="binding site" evidence="12">
    <location>
        <position position="228"/>
    </location>
    <ligand>
        <name>K(+)</name>
        <dbReference type="ChEBI" id="CHEBI:29103"/>
    </ligand>
</feature>
<name>A0A2Z3HSY4_9CAUL</name>
<feature type="binding site" evidence="12">
    <location>
        <position position="265"/>
    </location>
    <ligand>
        <name>K(+)</name>
        <dbReference type="ChEBI" id="CHEBI:29103"/>
    </ligand>
</feature>
<evidence type="ECO:0000256" key="12">
    <source>
        <dbReference type="HAMAP-Rule" id="MF_01987"/>
    </source>
</evidence>
<feature type="binding site" evidence="12">
    <location>
        <position position="137"/>
    </location>
    <ligand>
        <name>substrate</name>
    </ligand>
</feature>
<gene>
    <name evidence="12" type="primary">rbsK</name>
    <name evidence="14" type="ORF">HYN04_05730</name>
</gene>
<keyword evidence="10 12" id="KW-0630">Potassium</keyword>